<dbReference type="GO" id="GO:0016747">
    <property type="term" value="F:acyltransferase activity, transferring groups other than amino-acyl groups"/>
    <property type="evidence" value="ECO:0007669"/>
    <property type="project" value="InterPro"/>
</dbReference>
<proteinExistence type="predicted"/>
<dbReference type="SUPFAM" id="SSF55729">
    <property type="entry name" value="Acyl-CoA N-acyltransferases (Nat)"/>
    <property type="match status" value="1"/>
</dbReference>
<dbReference type="InterPro" id="IPR050832">
    <property type="entry name" value="Bact_Acetyltransf"/>
</dbReference>
<gene>
    <name evidence="4" type="ORF">C5750_13930</name>
</gene>
<evidence type="ECO:0000256" key="2">
    <source>
        <dbReference type="ARBA" id="ARBA00023315"/>
    </source>
</evidence>
<dbReference type="InterPro" id="IPR016181">
    <property type="entry name" value="Acyl_CoA_acyltransferase"/>
</dbReference>
<dbReference type="Pfam" id="PF13673">
    <property type="entry name" value="Acetyltransf_10"/>
    <property type="match status" value="1"/>
</dbReference>
<dbReference type="RefSeq" id="WP_105734463.1">
    <property type="nucleotide sequence ID" value="NZ_PVBT01000003.1"/>
</dbReference>
<comment type="caution">
    <text evidence="4">The sequence shown here is derived from an EMBL/GenBank/DDBJ whole genome shotgun (WGS) entry which is preliminary data.</text>
</comment>
<dbReference type="EMBL" id="PVBT01000003">
    <property type="protein sequence ID" value="PRD53461.1"/>
    <property type="molecule type" value="Genomic_DNA"/>
</dbReference>
<accession>A0A2S9JK31</accession>
<dbReference type="PROSITE" id="PS51186">
    <property type="entry name" value="GNAT"/>
    <property type="match status" value="1"/>
</dbReference>
<dbReference type="PANTHER" id="PTHR43877:SF2">
    <property type="entry name" value="AMINOALKYLPHOSPHONATE N-ACETYLTRANSFERASE-RELATED"/>
    <property type="match status" value="1"/>
</dbReference>
<dbReference type="Gene3D" id="3.40.630.30">
    <property type="match status" value="1"/>
</dbReference>
<sequence>MFTFEPATVEDFDRLLQLRLRCMRESLERIGRFDEWRAYDRFRNSYRPHYTRLIMQPQGELAGCVAMGPADGDLRLEHFYIAPEQQGKGLGSAVLRQLLAEADAAALPIRLSVLQQSDAGRFYARHGFMQTGEDEWDVYYVRAPQAGGQPMEKQLR</sequence>
<reference evidence="4 5" key="1">
    <citation type="submission" date="2018-02" db="EMBL/GenBank/DDBJ databases">
        <title>The draft genome of Phyllobacterium myrsinacearum DSM5892.</title>
        <authorList>
            <person name="Li L."/>
            <person name="Liu L."/>
            <person name="Zhang X."/>
            <person name="Wang T."/>
        </authorList>
    </citation>
    <scope>NUCLEOTIDE SEQUENCE [LARGE SCALE GENOMIC DNA]</scope>
    <source>
        <strain evidence="4 5">DSM 5892</strain>
    </source>
</reference>
<dbReference type="AlphaFoldDB" id="A0A2S9JK31"/>
<feature type="domain" description="N-acetyltransferase" evidence="3">
    <location>
        <begin position="2"/>
        <end position="156"/>
    </location>
</feature>
<dbReference type="OrthoDB" id="7585366at2"/>
<organism evidence="4 5">
    <name type="scientific">Phyllobacterium myrsinacearum</name>
    <dbReference type="NCBI Taxonomy" id="28101"/>
    <lineage>
        <taxon>Bacteria</taxon>
        <taxon>Pseudomonadati</taxon>
        <taxon>Pseudomonadota</taxon>
        <taxon>Alphaproteobacteria</taxon>
        <taxon>Hyphomicrobiales</taxon>
        <taxon>Phyllobacteriaceae</taxon>
        <taxon>Phyllobacterium</taxon>
    </lineage>
</organism>
<dbReference type="CDD" id="cd04301">
    <property type="entry name" value="NAT_SF"/>
    <property type="match status" value="1"/>
</dbReference>
<dbReference type="InterPro" id="IPR000182">
    <property type="entry name" value="GNAT_dom"/>
</dbReference>
<keyword evidence="1 4" id="KW-0808">Transferase</keyword>
<evidence type="ECO:0000256" key="1">
    <source>
        <dbReference type="ARBA" id="ARBA00022679"/>
    </source>
</evidence>
<keyword evidence="2" id="KW-0012">Acyltransferase</keyword>
<dbReference type="PANTHER" id="PTHR43877">
    <property type="entry name" value="AMINOALKYLPHOSPHONATE N-ACETYLTRANSFERASE-RELATED-RELATED"/>
    <property type="match status" value="1"/>
</dbReference>
<protein>
    <submittedName>
        <fullName evidence="4">GNAT family N-acetyltransferase</fullName>
    </submittedName>
</protein>
<dbReference type="Proteomes" id="UP000238563">
    <property type="component" value="Unassembled WGS sequence"/>
</dbReference>
<evidence type="ECO:0000313" key="4">
    <source>
        <dbReference type="EMBL" id="PRD53461.1"/>
    </source>
</evidence>
<keyword evidence="5" id="KW-1185">Reference proteome</keyword>
<name>A0A2S9JK31_9HYPH</name>
<evidence type="ECO:0000313" key="5">
    <source>
        <dbReference type="Proteomes" id="UP000238563"/>
    </source>
</evidence>
<evidence type="ECO:0000259" key="3">
    <source>
        <dbReference type="PROSITE" id="PS51186"/>
    </source>
</evidence>